<dbReference type="STRING" id="1833852.B0537_15550"/>
<protein>
    <recommendedName>
        <fullName evidence="3">WbqC-like protein family protein</fullName>
    </recommendedName>
</protein>
<keyword evidence="2" id="KW-1185">Reference proteome</keyword>
<reference evidence="1 2" key="1">
    <citation type="journal article" date="2016" name="Int. J. Syst. Evol. Microbiol.">
        <title>Desulfotomaculum ferrireducens sp. nov., a moderately thermophilic sulfate-reducing and dissimilatory Fe(III)-reducing bacterium isolated from compost.</title>
        <authorList>
            <person name="Yang G."/>
            <person name="Guo J."/>
            <person name="Zhuang L."/>
            <person name="Yuan Y."/>
            <person name="Zhou S."/>
        </authorList>
    </citation>
    <scope>NUCLEOTIDE SEQUENCE [LARGE SCALE GENOMIC DNA]</scope>
    <source>
        <strain evidence="1 2">GSS09</strain>
    </source>
</reference>
<evidence type="ECO:0000313" key="2">
    <source>
        <dbReference type="Proteomes" id="UP000189464"/>
    </source>
</evidence>
<sequence>MRVAIHQPNYFPWSGYFYKMFFCDIFVFLDDVQYSKNSFINRNRIKTPNGASWLTVPVKASMKDKINEVTFAKKDWQIKHIKTLDGNYAKAPYYNKYREELFAKLTEPVSNLAELNINLLKVIAKWLEVPCQFVLSSEIGSNQTGDDRLIDIILKIGGTSYLSGRGGAKYQDENKFLSKGLGFQYYDFTPPLYSQLWGESIPGLSIIDMLFNCGEKSRDILLNK</sequence>
<dbReference type="KEGG" id="dfg:B0537_15550"/>
<gene>
    <name evidence="1" type="ORF">B0537_15550</name>
</gene>
<dbReference type="EMBL" id="CP019698">
    <property type="protein sequence ID" value="AQS60355.1"/>
    <property type="molecule type" value="Genomic_DNA"/>
</dbReference>
<dbReference type="Proteomes" id="UP000189464">
    <property type="component" value="Chromosome"/>
</dbReference>
<dbReference type="Pfam" id="PF08889">
    <property type="entry name" value="WbqC"/>
    <property type="match status" value="1"/>
</dbReference>
<name>A0A1S6J004_9FIRM</name>
<dbReference type="RefSeq" id="WP_207650078.1">
    <property type="nucleotide sequence ID" value="NZ_CP019698.1"/>
</dbReference>
<evidence type="ECO:0000313" key="1">
    <source>
        <dbReference type="EMBL" id="AQS60355.1"/>
    </source>
</evidence>
<dbReference type="InterPro" id="IPR014985">
    <property type="entry name" value="WbqC"/>
</dbReference>
<accession>A0A1S6J004</accession>
<evidence type="ECO:0008006" key="3">
    <source>
        <dbReference type="Google" id="ProtNLM"/>
    </source>
</evidence>
<proteinExistence type="predicted"/>
<organism evidence="1 2">
    <name type="scientific">Desulforamulus ferrireducens</name>
    <dbReference type="NCBI Taxonomy" id="1833852"/>
    <lineage>
        <taxon>Bacteria</taxon>
        <taxon>Bacillati</taxon>
        <taxon>Bacillota</taxon>
        <taxon>Clostridia</taxon>
        <taxon>Eubacteriales</taxon>
        <taxon>Peptococcaceae</taxon>
        <taxon>Desulforamulus</taxon>
    </lineage>
</organism>
<dbReference type="AlphaFoldDB" id="A0A1S6J004"/>